<organism evidence="2 3">
    <name type="scientific">Collybia nuda</name>
    <dbReference type="NCBI Taxonomy" id="64659"/>
    <lineage>
        <taxon>Eukaryota</taxon>
        <taxon>Fungi</taxon>
        <taxon>Dikarya</taxon>
        <taxon>Basidiomycota</taxon>
        <taxon>Agaricomycotina</taxon>
        <taxon>Agaricomycetes</taxon>
        <taxon>Agaricomycetidae</taxon>
        <taxon>Agaricales</taxon>
        <taxon>Tricholomatineae</taxon>
        <taxon>Clitocybaceae</taxon>
        <taxon>Collybia</taxon>
    </lineage>
</organism>
<feature type="transmembrane region" description="Helical" evidence="1">
    <location>
        <begin position="86"/>
        <end position="105"/>
    </location>
</feature>
<dbReference type="AlphaFoldDB" id="A0A9P6CM98"/>
<keyword evidence="3" id="KW-1185">Reference proteome</keyword>
<keyword evidence="1" id="KW-1133">Transmembrane helix</keyword>
<evidence type="ECO:0000256" key="1">
    <source>
        <dbReference type="SAM" id="Phobius"/>
    </source>
</evidence>
<reference evidence="2" key="1">
    <citation type="submission" date="2020-11" db="EMBL/GenBank/DDBJ databases">
        <authorList>
            <consortium name="DOE Joint Genome Institute"/>
            <person name="Ahrendt S."/>
            <person name="Riley R."/>
            <person name="Andreopoulos W."/>
            <person name="Labutti K."/>
            <person name="Pangilinan J."/>
            <person name="Ruiz-Duenas F.J."/>
            <person name="Barrasa J.M."/>
            <person name="Sanchez-Garcia M."/>
            <person name="Camarero S."/>
            <person name="Miyauchi S."/>
            <person name="Serrano A."/>
            <person name="Linde D."/>
            <person name="Babiker R."/>
            <person name="Drula E."/>
            <person name="Ayuso-Fernandez I."/>
            <person name="Pacheco R."/>
            <person name="Padilla G."/>
            <person name="Ferreira P."/>
            <person name="Barriuso J."/>
            <person name="Kellner H."/>
            <person name="Castanera R."/>
            <person name="Alfaro M."/>
            <person name="Ramirez L."/>
            <person name="Pisabarro A.G."/>
            <person name="Kuo A."/>
            <person name="Tritt A."/>
            <person name="Lipzen A."/>
            <person name="He G."/>
            <person name="Yan M."/>
            <person name="Ng V."/>
            <person name="Cullen D."/>
            <person name="Martin F."/>
            <person name="Rosso M.-N."/>
            <person name="Henrissat B."/>
            <person name="Hibbett D."/>
            <person name="Martinez A.T."/>
            <person name="Grigoriev I.V."/>
        </authorList>
    </citation>
    <scope>NUCLEOTIDE SEQUENCE</scope>
    <source>
        <strain evidence="2">CBS 247.69</strain>
    </source>
</reference>
<proteinExistence type="predicted"/>
<name>A0A9P6CM98_9AGAR</name>
<protein>
    <submittedName>
        <fullName evidence="2">Uncharacterized protein</fullName>
    </submittedName>
</protein>
<gene>
    <name evidence="2" type="ORF">BDZ94DRAFT_1307103</name>
</gene>
<dbReference type="Proteomes" id="UP000807353">
    <property type="component" value="Unassembled WGS sequence"/>
</dbReference>
<accession>A0A9P6CM98</accession>
<keyword evidence="1" id="KW-0472">Membrane</keyword>
<keyword evidence="1" id="KW-0812">Transmembrane</keyword>
<dbReference type="EMBL" id="MU150247">
    <property type="protein sequence ID" value="KAF9465503.1"/>
    <property type="molecule type" value="Genomic_DNA"/>
</dbReference>
<comment type="caution">
    <text evidence="2">The sequence shown here is derived from an EMBL/GenBank/DDBJ whole genome shotgun (WGS) entry which is preliminary data.</text>
</comment>
<evidence type="ECO:0000313" key="2">
    <source>
        <dbReference type="EMBL" id="KAF9465503.1"/>
    </source>
</evidence>
<dbReference type="OrthoDB" id="3269456at2759"/>
<feature type="transmembrane region" description="Helical" evidence="1">
    <location>
        <begin position="111"/>
        <end position="135"/>
    </location>
</feature>
<sequence>MDNFSAAQPEIFHLGDIVKIQVSFVVVPLKGDHHKMITVLQSIALLDGTFGQSASKNKQVPYKASAMWELEAKSAKRGQIVTVSPFGLYLFTIFLSLLTIVSRIVQSSDYLFFPYLLIPHFVLINSIITFIFHIVTQRHIYTYQ</sequence>
<evidence type="ECO:0000313" key="3">
    <source>
        <dbReference type="Proteomes" id="UP000807353"/>
    </source>
</evidence>